<keyword evidence="7" id="KW-1185">Reference proteome</keyword>
<dbReference type="InterPro" id="IPR006879">
    <property type="entry name" value="YdjC-like"/>
</dbReference>
<sequence>MSKAEQLLQALGYDNGQKLLMIHADDAGLSHSENQATIDALKRGLVNSYSIMVPCPWFYEIAEFALKYPNFDCGVHLTLTCEWNSYKFGPVLGQKEVPSLVDAQGYFFKSRNEVLNKAKPDELKKELCAQIDRAISFGLKPSHLDSHMYTLGASHEFLALYREVGKLYQLPVMLNSKLITEVSGNKTAETALENEVMIDHLYLGNFKDFENGRLSDYYANSLKKLQPGLNMILIHTAYDNHEMRAITKNHPNFGAAWRQIDFDFFTSDQCENLIKEQKIQMVSWTAIKNLIYP</sequence>
<evidence type="ECO:0000256" key="4">
    <source>
        <dbReference type="ARBA" id="ARBA00022842"/>
    </source>
</evidence>
<evidence type="ECO:0000256" key="5">
    <source>
        <dbReference type="ARBA" id="ARBA00023277"/>
    </source>
</evidence>
<keyword evidence="3" id="KW-0378">Hydrolase</keyword>
<dbReference type="Gene3D" id="3.20.20.370">
    <property type="entry name" value="Glycoside hydrolase/deacetylase"/>
    <property type="match status" value="1"/>
</dbReference>
<dbReference type="RefSeq" id="WP_342161004.1">
    <property type="nucleotide sequence ID" value="NZ_JBCDNA010000003.1"/>
</dbReference>
<comment type="caution">
    <text evidence="6">The sequence shown here is derived from an EMBL/GenBank/DDBJ whole genome shotgun (WGS) entry which is preliminary data.</text>
</comment>
<evidence type="ECO:0000256" key="1">
    <source>
        <dbReference type="ARBA" id="ARBA00001946"/>
    </source>
</evidence>
<dbReference type="EMBL" id="JBCDNA010000003">
    <property type="protein sequence ID" value="MEL4456839.1"/>
    <property type="molecule type" value="Genomic_DNA"/>
</dbReference>
<proteinExistence type="predicted"/>
<dbReference type="CDD" id="cd10802">
    <property type="entry name" value="YdjC_TTHB029_like"/>
    <property type="match status" value="1"/>
</dbReference>
<keyword evidence="4" id="KW-0460">Magnesium</keyword>
<accession>A0ABU9L565</accession>
<keyword evidence="2" id="KW-0479">Metal-binding</keyword>
<reference evidence="6 7" key="1">
    <citation type="submission" date="2024-04" db="EMBL/GenBank/DDBJ databases">
        <title>whole genome sequencing of Lutimonas vermicola strain IMCC1616.</title>
        <authorList>
            <person name="Bae S.S."/>
        </authorList>
    </citation>
    <scope>NUCLEOTIDE SEQUENCE [LARGE SCALE GENOMIC DNA]</scope>
    <source>
        <strain evidence="6 7">IMCC1616</strain>
    </source>
</reference>
<dbReference type="SUPFAM" id="SSF88713">
    <property type="entry name" value="Glycoside hydrolase/deacetylase"/>
    <property type="match status" value="1"/>
</dbReference>
<evidence type="ECO:0000313" key="7">
    <source>
        <dbReference type="Proteomes" id="UP001474120"/>
    </source>
</evidence>
<evidence type="ECO:0000256" key="3">
    <source>
        <dbReference type="ARBA" id="ARBA00022801"/>
    </source>
</evidence>
<dbReference type="PANTHER" id="PTHR31609">
    <property type="entry name" value="YDJC DEACETYLASE FAMILY MEMBER"/>
    <property type="match status" value="1"/>
</dbReference>
<evidence type="ECO:0000256" key="2">
    <source>
        <dbReference type="ARBA" id="ARBA00022723"/>
    </source>
</evidence>
<gene>
    <name evidence="6" type="ORF">AABB81_13095</name>
</gene>
<dbReference type="Proteomes" id="UP001474120">
    <property type="component" value="Unassembled WGS sequence"/>
</dbReference>
<dbReference type="InterPro" id="IPR011330">
    <property type="entry name" value="Glyco_hydro/deAcase_b/a-brl"/>
</dbReference>
<dbReference type="Pfam" id="PF04794">
    <property type="entry name" value="YdjC"/>
    <property type="match status" value="1"/>
</dbReference>
<comment type="cofactor">
    <cofactor evidence="1">
        <name>Mg(2+)</name>
        <dbReference type="ChEBI" id="CHEBI:18420"/>
    </cofactor>
</comment>
<organism evidence="6 7">
    <name type="scientific">Lutimonas vermicola</name>
    <dbReference type="NCBI Taxonomy" id="414288"/>
    <lineage>
        <taxon>Bacteria</taxon>
        <taxon>Pseudomonadati</taxon>
        <taxon>Bacteroidota</taxon>
        <taxon>Flavobacteriia</taxon>
        <taxon>Flavobacteriales</taxon>
        <taxon>Flavobacteriaceae</taxon>
        <taxon>Lutimonas</taxon>
    </lineage>
</organism>
<name>A0ABU9L565_9FLAO</name>
<evidence type="ECO:0000313" key="6">
    <source>
        <dbReference type="EMBL" id="MEL4456839.1"/>
    </source>
</evidence>
<protein>
    <submittedName>
        <fullName evidence="6">Polysaccharide deacetylase family protein</fullName>
    </submittedName>
</protein>
<dbReference type="PANTHER" id="PTHR31609:SF1">
    <property type="entry name" value="CARBOHYDRATE DEACETYLASE"/>
    <property type="match status" value="1"/>
</dbReference>
<keyword evidence="5" id="KW-0119">Carbohydrate metabolism</keyword>